<sequence>MAKTNDWTEQAPSRLDLRPDDEIGGHSSWRVWRSASSRWIRIQVWVIYDTIPMRFPGRAKEGRSDGCWILASPAPTVALSWSLLLLPLSLSLSHFLPHTPPFLRLFHRPSLIRARVHPSPKIHLSTFLTPPPPRTSFPIQLLTYHVRPYKRGPLPTFLSWLRMTALGRRQKEDATNATILPPMRSMIDRTYIRPLI</sequence>
<dbReference type="EMBL" id="MSFL01000024">
    <property type="protein sequence ID" value="PWY73725.1"/>
    <property type="molecule type" value="Genomic_DNA"/>
</dbReference>
<reference evidence="1 2" key="1">
    <citation type="submission" date="2016-12" db="EMBL/GenBank/DDBJ databases">
        <title>The genomes of Aspergillus section Nigri reveals drivers in fungal speciation.</title>
        <authorList>
            <consortium name="DOE Joint Genome Institute"/>
            <person name="Vesth T.C."/>
            <person name="Nybo J."/>
            <person name="Theobald S."/>
            <person name="Brandl J."/>
            <person name="Frisvad J.C."/>
            <person name="Nielsen K.F."/>
            <person name="Lyhne E.K."/>
            <person name="Kogle M.E."/>
            <person name="Kuo A."/>
            <person name="Riley R."/>
            <person name="Clum A."/>
            <person name="Nolan M."/>
            <person name="Lipzen A."/>
            <person name="Salamov A."/>
            <person name="Henrissat B."/>
            <person name="Wiebenga A."/>
            <person name="De Vries R.P."/>
            <person name="Grigoriev I.V."/>
            <person name="Mortensen U.H."/>
            <person name="Andersen M.R."/>
            <person name="Baker S.E."/>
        </authorList>
    </citation>
    <scope>NUCLEOTIDE SEQUENCE [LARGE SCALE GENOMIC DNA]</scope>
    <source>
        <strain evidence="1 2">CBS 117.55</strain>
    </source>
</reference>
<evidence type="ECO:0000313" key="2">
    <source>
        <dbReference type="Proteomes" id="UP000247233"/>
    </source>
</evidence>
<evidence type="ECO:0000313" key="1">
    <source>
        <dbReference type="EMBL" id="PWY73725.1"/>
    </source>
</evidence>
<proteinExistence type="predicted"/>
<dbReference type="GeneID" id="37060121"/>
<dbReference type="AlphaFoldDB" id="A0A317VII6"/>
<name>A0A317VII6_9EURO</name>
<protein>
    <submittedName>
        <fullName evidence="1">Uncharacterized protein</fullName>
    </submittedName>
</protein>
<dbReference type="Proteomes" id="UP000247233">
    <property type="component" value="Unassembled WGS sequence"/>
</dbReference>
<keyword evidence="2" id="KW-1185">Reference proteome</keyword>
<comment type="caution">
    <text evidence="1">The sequence shown here is derived from an EMBL/GenBank/DDBJ whole genome shotgun (WGS) entry which is preliminary data.</text>
</comment>
<accession>A0A317VII6</accession>
<dbReference type="RefSeq" id="XP_025396896.1">
    <property type="nucleotide sequence ID" value="XM_025537884.1"/>
</dbReference>
<organism evidence="1 2">
    <name type="scientific">Aspergillus heteromorphus CBS 117.55</name>
    <dbReference type="NCBI Taxonomy" id="1448321"/>
    <lineage>
        <taxon>Eukaryota</taxon>
        <taxon>Fungi</taxon>
        <taxon>Dikarya</taxon>
        <taxon>Ascomycota</taxon>
        <taxon>Pezizomycotina</taxon>
        <taxon>Eurotiomycetes</taxon>
        <taxon>Eurotiomycetidae</taxon>
        <taxon>Eurotiales</taxon>
        <taxon>Aspergillaceae</taxon>
        <taxon>Aspergillus</taxon>
        <taxon>Aspergillus subgen. Circumdati</taxon>
    </lineage>
</organism>
<dbReference type="VEuPathDB" id="FungiDB:BO70DRAFT_111935"/>
<gene>
    <name evidence="1" type="ORF">BO70DRAFT_111935</name>
</gene>